<dbReference type="Proteomes" id="UP001281761">
    <property type="component" value="Unassembled WGS sequence"/>
</dbReference>
<sequence>MGKIVQLVGRGESDGCNFTLNQTKSLLPFLQGREVFVGEDGDEDNDGMNDSPLRTLFAAFTKMKEKKFDGLDVRQVRFGGKGSVFAVGSKGRVEMDGREVSSTSLEGGTATLARSAEMEIRIRADTFVEKTQITLQLDQSLSITANREHYHNIMHASDSRYTRQQKSFEVIVREKDHSLSVHAALLRFQLTLVVSQMGVRIASFLENCDPFLNWTYNRNESVHEKAVVFRSLVATVTSKPALDDSLEARAVKLLESVDPSTQESADDFLISIASSSDEYLNNFIQSIVVLLSIPNLSITTATMKMLRNMNRR</sequence>
<accession>A0ABQ9X2H5</accession>
<dbReference type="SUPFAM" id="SSF48371">
    <property type="entry name" value="ARM repeat"/>
    <property type="match status" value="1"/>
</dbReference>
<reference evidence="1 2" key="1">
    <citation type="journal article" date="2022" name="bioRxiv">
        <title>Genomics of Preaxostyla Flagellates Illuminates Evolutionary Transitions and the Path Towards Mitochondrial Loss.</title>
        <authorList>
            <person name="Novak L.V.F."/>
            <person name="Treitli S.C."/>
            <person name="Pyrih J."/>
            <person name="Halakuc P."/>
            <person name="Pipaliya S.V."/>
            <person name="Vacek V."/>
            <person name="Brzon O."/>
            <person name="Soukal P."/>
            <person name="Eme L."/>
            <person name="Dacks J.B."/>
            <person name="Karnkowska A."/>
            <person name="Elias M."/>
            <person name="Hampl V."/>
        </authorList>
    </citation>
    <scope>NUCLEOTIDE SEQUENCE [LARGE SCALE GENOMIC DNA]</scope>
    <source>
        <strain evidence="1">NAU3</strain>
        <tissue evidence="1">Gut</tissue>
    </source>
</reference>
<proteinExistence type="predicted"/>
<evidence type="ECO:0000313" key="1">
    <source>
        <dbReference type="EMBL" id="KAK2945964.1"/>
    </source>
</evidence>
<name>A0ABQ9X2H5_9EUKA</name>
<keyword evidence="2" id="KW-1185">Reference proteome</keyword>
<evidence type="ECO:0000313" key="2">
    <source>
        <dbReference type="Proteomes" id="UP001281761"/>
    </source>
</evidence>
<dbReference type="EMBL" id="JARBJD010000242">
    <property type="protein sequence ID" value="KAK2945964.1"/>
    <property type="molecule type" value="Genomic_DNA"/>
</dbReference>
<protein>
    <submittedName>
        <fullName evidence="1">Uncharacterized protein</fullName>
    </submittedName>
</protein>
<gene>
    <name evidence="1" type="ORF">BLNAU_19108</name>
</gene>
<organism evidence="1 2">
    <name type="scientific">Blattamonas nauphoetae</name>
    <dbReference type="NCBI Taxonomy" id="2049346"/>
    <lineage>
        <taxon>Eukaryota</taxon>
        <taxon>Metamonada</taxon>
        <taxon>Preaxostyla</taxon>
        <taxon>Oxymonadida</taxon>
        <taxon>Blattamonas</taxon>
    </lineage>
</organism>
<comment type="caution">
    <text evidence="1">The sequence shown here is derived from an EMBL/GenBank/DDBJ whole genome shotgun (WGS) entry which is preliminary data.</text>
</comment>
<dbReference type="InterPro" id="IPR016024">
    <property type="entry name" value="ARM-type_fold"/>
</dbReference>